<keyword evidence="3" id="KW-0378">Hydrolase</keyword>
<proteinExistence type="predicted"/>
<dbReference type="InterPro" id="IPR003675">
    <property type="entry name" value="Rce1/LyrA-like_dom"/>
</dbReference>
<keyword evidence="1" id="KW-0472">Membrane</keyword>
<evidence type="ECO:0000313" key="3">
    <source>
        <dbReference type="EMBL" id="QUM68592.1"/>
    </source>
</evidence>
<feature type="transmembrane region" description="Helical" evidence="1">
    <location>
        <begin position="7"/>
        <end position="31"/>
    </location>
</feature>
<feature type="transmembrane region" description="Helical" evidence="1">
    <location>
        <begin position="222"/>
        <end position="240"/>
    </location>
</feature>
<gene>
    <name evidence="3" type="ORF">IPU22_08370</name>
</gene>
<sequence length="245" mass="27574">MKNVKKFLVSFIFISLLLFAIAVISLILPFSNYTNSLVAQSIVTISLILFLVVTNNFQTLEINMNNISKGFLIGIYILLMAILNLLSSIQTIESIKFTFGIVLSLIMTNLMVALFEEVVCRGLIFNEFLKNNNPLKAGLYSSAVFAFAHFFNLTHSPDFIGVLTQVIYTFFIGMIFAAIYYYTNNLLSVILLHFTLDLTSGFDELKAVETITHQSTTSFTDMLVTILISLPCFIIGYYLLKKKSL</sequence>
<keyword evidence="1" id="KW-1133">Transmembrane helix</keyword>
<dbReference type="Pfam" id="PF02517">
    <property type="entry name" value="Rce1-like"/>
    <property type="match status" value="1"/>
</dbReference>
<name>A0AAQ0D543_9STAP</name>
<keyword evidence="3" id="KW-0645">Protease</keyword>
<dbReference type="GO" id="GO:0004175">
    <property type="term" value="F:endopeptidase activity"/>
    <property type="evidence" value="ECO:0007669"/>
    <property type="project" value="UniProtKB-ARBA"/>
</dbReference>
<organism evidence="3 4">
    <name type="scientific">Staphylococcus delphini</name>
    <dbReference type="NCBI Taxonomy" id="53344"/>
    <lineage>
        <taxon>Bacteria</taxon>
        <taxon>Bacillati</taxon>
        <taxon>Bacillota</taxon>
        <taxon>Bacilli</taxon>
        <taxon>Bacillales</taxon>
        <taxon>Staphylococcaceae</taxon>
        <taxon>Staphylococcus</taxon>
        <taxon>Staphylococcus intermedius group</taxon>
    </lineage>
</organism>
<evidence type="ECO:0000256" key="1">
    <source>
        <dbReference type="SAM" id="Phobius"/>
    </source>
</evidence>
<feature type="transmembrane region" description="Helical" evidence="1">
    <location>
        <begin position="95"/>
        <end position="115"/>
    </location>
</feature>
<keyword evidence="3" id="KW-0482">Metalloprotease</keyword>
<feature type="transmembrane region" description="Helical" evidence="1">
    <location>
        <begin position="70"/>
        <end position="89"/>
    </location>
</feature>
<reference evidence="3" key="1">
    <citation type="journal article" date="2021" name="Front. Microbiol.">
        <title>Presence and Characterization of a Novel cfr-Carrying Tn558 Transposon Derivative in Staphylococcus delphini Isolated From Retail Food.</title>
        <authorList>
            <person name="Zhang F."/>
            <person name="Wu S."/>
            <person name="Huang J."/>
            <person name="Yang R."/>
            <person name="Zhang J."/>
            <person name="Lei T."/>
            <person name="Dai J."/>
            <person name="Ding Y."/>
            <person name="Xue L."/>
            <person name="Wang J."/>
            <person name="Chen M."/>
            <person name="Wu Q."/>
        </authorList>
    </citation>
    <scope>NUCLEOTIDE SEQUENCE</scope>
    <source>
        <strain evidence="3">2794-1</strain>
    </source>
</reference>
<dbReference type="EMBL" id="CP063367">
    <property type="protein sequence ID" value="QUM68592.1"/>
    <property type="molecule type" value="Genomic_DNA"/>
</dbReference>
<keyword evidence="1" id="KW-0812">Transmembrane</keyword>
<feature type="transmembrane region" description="Helical" evidence="1">
    <location>
        <begin position="37"/>
        <end position="58"/>
    </location>
</feature>
<dbReference type="PANTHER" id="PTHR39430:SF1">
    <property type="entry name" value="PROTEASE"/>
    <property type="match status" value="1"/>
</dbReference>
<dbReference type="PANTHER" id="PTHR39430">
    <property type="entry name" value="MEMBRANE-ASSOCIATED PROTEASE-RELATED"/>
    <property type="match status" value="1"/>
</dbReference>
<dbReference type="RefSeq" id="WP_096664924.1">
    <property type="nucleotide sequence ID" value="NZ_CP063367.1"/>
</dbReference>
<accession>A0AAQ0D543</accession>
<evidence type="ECO:0000259" key="2">
    <source>
        <dbReference type="Pfam" id="PF02517"/>
    </source>
</evidence>
<dbReference type="GO" id="GO:0080120">
    <property type="term" value="P:CAAX-box protein maturation"/>
    <property type="evidence" value="ECO:0007669"/>
    <property type="project" value="UniProtKB-ARBA"/>
</dbReference>
<dbReference type="GO" id="GO:0008237">
    <property type="term" value="F:metallopeptidase activity"/>
    <property type="evidence" value="ECO:0007669"/>
    <property type="project" value="UniProtKB-KW"/>
</dbReference>
<feature type="transmembrane region" description="Helical" evidence="1">
    <location>
        <begin position="159"/>
        <end position="179"/>
    </location>
</feature>
<dbReference type="AlphaFoldDB" id="A0AAQ0D543"/>
<evidence type="ECO:0000313" key="4">
    <source>
        <dbReference type="Proteomes" id="UP000675994"/>
    </source>
</evidence>
<dbReference type="Proteomes" id="UP000675994">
    <property type="component" value="Chromosome"/>
</dbReference>
<protein>
    <submittedName>
        <fullName evidence="3">CPBP family intramembrane metalloprotease</fullName>
    </submittedName>
</protein>
<feature type="domain" description="CAAX prenyl protease 2/Lysostaphin resistance protein A-like" evidence="2">
    <location>
        <begin position="101"/>
        <end position="198"/>
    </location>
</feature>